<keyword evidence="5 10" id="KW-0472">Membrane</keyword>
<keyword evidence="14" id="KW-1185">Reference proteome</keyword>
<comment type="subcellular location">
    <subcellularLocation>
        <location evidence="1">Membrane</location>
        <topology evidence="1">Multi-pass membrane protein</topology>
    </subcellularLocation>
</comment>
<evidence type="ECO:0000256" key="10">
    <source>
        <dbReference type="RuleBase" id="RU079119"/>
    </source>
</evidence>
<evidence type="ECO:0000256" key="4">
    <source>
        <dbReference type="ARBA" id="ARBA00022989"/>
    </source>
</evidence>
<comment type="similarity">
    <text evidence="10">Belongs to the DHHC palmitoyltransferase family.</text>
</comment>
<evidence type="ECO:0000256" key="11">
    <source>
        <dbReference type="SAM" id="MobiDB-lite"/>
    </source>
</evidence>
<evidence type="ECO:0000256" key="9">
    <source>
        <dbReference type="ARBA" id="ARBA00048048"/>
    </source>
</evidence>
<feature type="transmembrane region" description="Helical" evidence="10">
    <location>
        <begin position="20"/>
        <end position="43"/>
    </location>
</feature>
<evidence type="ECO:0000259" key="12">
    <source>
        <dbReference type="Pfam" id="PF01529"/>
    </source>
</evidence>
<keyword evidence="3 10" id="KW-0812">Transmembrane</keyword>
<dbReference type="InterPro" id="IPR039859">
    <property type="entry name" value="PFA4/ZDH16/20/ERF2-like"/>
</dbReference>
<dbReference type="InterPro" id="IPR001594">
    <property type="entry name" value="Palmitoyltrfase_DHHC"/>
</dbReference>
<protein>
    <recommendedName>
        <fullName evidence="10">Palmitoyltransferase</fullName>
        <ecNumber evidence="10">2.3.1.225</ecNumber>
    </recommendedName>
</protein>
<evidence type="ECO:0000256" key="2">
    <source>
        <dbReference type="ARBA" id="ARBA00022679"/>
    </source>
</evidence>
<evidence type="ECO:0000256" key="6">
    <source>
        <dbReference type="ARBA" id="ARBA00023139"/>
    </source>
</evidence>
<keyword evidence="4 10" id="KW-1133">Transmembrane helix</keyword>
<feature type="transmembrane region" description="Helical" evidence="10">
    <location>
        <begin position="247"/>
        <end position="265"/>
    </location>
</feature>
<comment type="catalytic activity">
    <reaction evidence="9 10">
        <text>L-cysteinyl-[protein] + hexadecanoyl-CoA = S-hexadecanoyl-L-cysteinyl-[protein] + CoA</text>
        <dbReference type="Rhea" id="RHEA:36683"/>
        <dbReference type="Rhea" id="RHEA-COMP:10131"/>
        <dbReference type="Rhea" id="RHEA-COMP:11032"/>
        <dbReference type="ChEBI" id="CHEBI:29950"/>
        <dbReference type="ChEBI" id="CHEBI:57287"/>
        <dbReference type="ChEBI" id="CHEBI:57379"/>
        <dbReference type="ChEBI" id="CHEBI:74151"/>
        <dbReference type="EC" id="2.3.1.225"/>
    </reaction>
</comment>
<keyword evidence="2 10" id="KW-0808">Transferase</keyword>
<feature type="transmembrane region" description="Helical" evidence="10">
    <location>
        <begin position="55"/>
        <end position="74"/>
    </location>
</feature>
<proteinExistence type="inferred from homology"/>
<evidence type="ECO:0000256" key="5">
    <source>
        <dbReference type="ARBA" id="ARBA00023136"/>
    </source>
</evidence>
<keyword evidence="7" id="KW-0449">Lipoprotein</keyword>
<keyword evidence="8 10" id="KW-0012">Acyltransferase</keyword>
<feature type="compositionally biased region" description="Low complexity" evidence="11">
    <location>
        <begin position="180"/>
        <end position="202"/>
    </location>
</feature>
<feature type="region of interest" description="Disordered" evidence="11">
    <location>
        <begin position="180"/>
        <end position="238"/>
    </location>
</feature>
<evidence type="ECO:0000256" key="8">
    <source>
        <dbReference type="ARBA" id="ARBA00023315"/>
    </source>
</evidence>
<accession>A0A9P6JD97</accession>
<evidence type="ECO:0000313" key="13">
    <source>
        <dbReference type="EMBL" id="KAF9967566.1"/>
    </source>
</evidence>
<name>A0A9P6JD97_MORAP</name>
<dbReference type="GO" id="GO:0019706">
    <property type="term" value="F:protein-cysteine S-palmitoyltransferase activity"/>
    <property type="evidence" value="ECO:0007669"/>
    <property type="project" value="UniProtKB-EC"/>
</dbReference>
<evidence type="ECO:0000256" key="1">
    <source>
        <dbReference type="ARBA" id="ARBA00004141"/>
    </source>
</evidence>
<comment type="caution">
    <text evidence="13">The sequence shown here is derived from an EMBL/GenBank/DDBJ whole genome shotgun (WGS) entry which is preliminary data.</text>
</comment>
<dbReference type="GO" id="GO:0016020">
    <property type="term" value="C:membrane"/>
    <property type="evidence" value="ECO:0007669"/>
    <property type="project" value="UniProtKB-SubCell"/>
</dbReference>
<dbReference type="EC" id="2.3.1.225" evidence="10"/>
<sequence>MDHHCPWVLNCVGQDNYKFFFLFVFYTALHCLYILVSLAPLYLRFPAESWARQMQIVGMVISGVFGITLVVFTITHLRLILLNRTTIEDHDTPREEGMLPCIRKKWVECEGEINQGNERLYDVGFQQNWEQAMGKGWKCMLPVRFPRPEGPIYNQKVVARQWRDYNKQLEEQRQQQLQQVTVQQQQQQPQQPGQQPLQDQDQSTPAVVTARENSVDSEVHHRPNSLPHVQNQVEPRRTHRSALKMKLSFGLIALVASIAATQAAISGTVKIKRPSLNIHSAPFTTAPVVGSLKNGERVVLECNVHGSNVTGTFGTSDLWNRIKGGYITDTDVRSGLEFPPPCPTVPPALPNLPTLNAKQSAHARTIARVARLHNVDRRGCAVALVAAMGATNVTLFCNAKVAGSCKLPHDAVTEKTQSVGLYNLQTPMWGTAKQCMDPTLSSGLFFKALRKVHGWAEIPIAEAAKKVLRSNSSGRYAVKALYAMSICNKIY</sequence>
<dbReference type="OrthoDB" id="2391361at2759"/>
<dbReference type="Proteomes" id="UP000738359">
    <property type="component" value="Unassembled WGS sequence"/>
</dbReference>
<dbReference type="EMBL" id="JAAAHY010000070">
    <property type="protein sequence ID" value="KAF9967566.1"/>
    <property type="molecule type" value="Genomic_DNA"/>
</dbReference>
<evidence type="ECO:0000313" key="14">
    <source>
        <dbReference type="Proteomes" id="UP000738359"/>
    </source>
</evidence>
<dbReference type="PROSITE" id="PS50216">
    <property type="entry name" value="DHHC"/>
    <property type="match status" value="1"/>
</dbReference>
<evidence type="ECO:0000256" key="7">
    <source>
        <dbReference type="ARBA" id="ARBA00023288"/>
    </source>
</evidence>
<dbReference type="PANTHER" id="PTHR12246">
    <property type="entry name" value="PALMITOYLTRANSFERASE ZDHHC16"/>
    <property type="match status" value="1"/>
</dbReference>
<comment type="domain">
    <text evidence="10">The DHHC domain is required for palmitoyltransferase activity.</text>
</comment>
<reference evidence="13" key="1">
    <citation type="journal article" date="2020" name="Fungal Divers.">
        <title>Resolving the Mortierellaceae phylogeny through synthesis of multi-gene phylogenetics and phylogenomics.</title>
        <authorList>
            <person name="Vandepol N."/>
            <person name="Liber J."/>
            <person name="Desiro A."/>
            <person name="Na H."/>
            <person name="Kennedy M."/>
            <person name="Barry K."/>
            <person name="Grigoriev I.V."/>
            <person name="Miller A.N."/>
            <person name="O'Donnell K."/>
            <person name="Stajich J.E."/>
            <person name="Bonito G."/>
        </authorList>
    </citation>
    <scope>NUCLEOTIDE SEQUENCE</scope>
    <source>
        <strain evidence="13">CK1249</strain>
    </source>
</reference>
<keyword evidence="6" id="KW-0564">Palmitate</keyword>
<organism evidence="13 14">
    <name type="scientific">Mortierella alpina</name>
    <name type="common">Oleaginous fungus</name>
    <name type="synonym">Mortierella renispora</name>
    <dbReference type="NCBI Taxonomy" id="64518"/>
    <lineage>
        <taxon>Eukaryota</taxon>
        <taxon>Fungi</taxon>
        <taxon>Fungi incertae sedis</taxon>
        <taxon>Mucoromycota</taxon>
        <taxon>Mortierellomycotina</taxon>
        <taxon>Mortierellomycetes</taxon>
        <taxon>Mortierellales</taxon>
        <taxon>Mortierellaceae</taxon>
        <taxon>Mortierella</taxon>
    </lineage>
</organism>
<feature type="domain" description="Palmitoyltransferase DHHC" evidence="12">
    <location>
        <begin position="1"/>
        <end position="89"/>
    </location>
</feature>
<dbReference type="AlphaFoldDB" id="A0A9P6JD97"/>
<gene>
    <name evidence="13" type="ORF">BGZ70_009033</name>
</gene>
<dbReference type="Pfam" id="PF01529">
    <property type="entry name" value="DHHC"/>
    <property type="match status" value="1"/>
</dbReference>
<evidence type="ECO:0000256" key="3">
    <source>
        <dbReference type="ARBA" id="ARBA00022692"/>
    </source>
</evidence>